<dbReference type="EMBL" id="CP047476">
    <property type="protein sequence ID" value="QIA64907.1"/>
    <property type="molecule type" value="Genomic_DNA"/>
</dbReference>
<sequence>MLGKHTDAYSQFYSSTHDNEHLDSKTELLVGLSAAMAMNCLPCTHYYLKQAKKAGITKGEISDVTAKVMAVAAGQKKLQMQEVLQRYKIDLETFV</sequence>
<dbReference type="Proteomes" id="UP000464262">
    <property type="component" value="Chromosome 2"/>
</dbReference>
<evidence type="ECO:0000259" key="1">
    <source>
        <dbReference type="Pfam" id="PF02627"/>
    </source>
</evidence>
<organism evidence="2 3">
    <name type="scientific">Vibrio astriarenae</name>
    <dbReference type="NCBI Taxonomy" id="1481923"/>
    <lineage>
        <taxon>Bacteria</taxon>
        <taxon>Pseudomonadati</taxon>
        <taxon>Pseudomonadota</taxon>
        <taxon>Gammaproteobacteria</taxon>
        <taxon>Vibrionales</taxon>
        <taxon>Vibrionaceae</taxon>
        <taxon>Vibrio</taxon>
    </lineage>
</organism>
<dbReference type="Gene3D" id="1.20.1290.10">
    <property type="entry name" value="AhpD-like"/>
    <property type="match status" value="1"/>
</dbReference>
<keyword evidence="3" id="KW-1185">Reference proteome</keyword>
<dbReference type="Pfam" id="PF02627">
    <property type="entry name" value="CMD"/>
    <property type="match status" value="1"/>
</dbReference>
<dbReference type="SUPFAM" id="SSF69118">
    <property type="entry name" value="AhpD-like"/>
    <property type="match status" value="1"/>
</dbReference>
<dbReference type="AlphaFoldDB" id="A0A7Z2YEX2"/>
<dbReference type="PANTHER" id="PTHR33930:SF2">
    <property type="entry name" value="BLR3452 PROTEIN"/>
    <property type="match status" value="1"/>
</dbReference>
<name>A0A7Z2YEX2_9VIBR</name>
<evidence type="ECO:0000313" key="3">
    <source>
        <dbReference type="Proteomes" id="UP000464262"/>
    </source>
</evidence>
<dbReference type="InterPro" id="IPR029032">
    <property type="entry name" value="AhpD-like"/>
</dbReference>
<dbReference type="RefSeq" id="WP_164649807.1">
    <property type="nucleotide sequence ID" value="NZ_CP047476.1"/>
</dbReference>
<dbReference type="PANTHER" id="PTHR33930">
    <property type="entry name" value="ALKYL HYDROPEROXIDE REDUCTASE AHPD"/>
    <property type="match status" value="1"/>
</dbReference>
<reference evidence="2 3" key="1">
    <citation type="submission" date="2020-01" db="EMBL/GenBank/DDBJ databases">
        <title>Whole genome and functional gene identification of agarase of Vibrio HN897.</title>
        <authorList>
            <person name="Liu Y."/>
            <person name="Zhao Z."/>
        </authorList>
    </citation>
    <scope>NUCLEOTIDE SEQUENCE [LARGE SCALE GENOMIC DNA]</scope>
    <source>
        <strain evidence="2 3">HN897</strain>
    </source>
</reference>
<feature type="domain" description="Carboxymuconolactone decarboxylase-like" evidence="1">
    <location>
        <begin position="7"/>
        <end position="79"/>
    </location>
</feature>
<evidence type="ECO:0000313" key="2">
    <source>
        <dbReference type="EMBL" id="QIA64907.1"/>
    </source>
</evidence>
<dbReference type="GO" id="GO:0051920">
    <property type="term" value="F:peroxiredoxin activity"/>
    <property type="evidence" value="ECO:0007669"/>
    <property type="project" value="InterPro"/>
</dbReference>
<gene>
    <name evidence="2" type="ORF">GT360_15180</name>
</gene>
<protein>
    <submittedName>
        <fullName evidence="2">Carboxymuconolactone decarboxylase family protein</fullName>
    </submittedName>
</protein>
<accession>A0A7Z2YEX2</accession>
<proteinExistence type="predicted"/>
<dbReference type="InterPro" id="IPR003779">
    <property type="entry name" value="CMD-like"/>
</dbReference>
<dbReference type="KEGG" id="vas:GT360_15180"/>